<dbReference type="Pfam" id="PF00171">
    <property type="entry name" value="Aldedh"/>
    <property type="match status" value="1"/>
</dbReference>
<feature type="domain" description="Aldehyde dehydrogenase" evidence="6">
    <location>
        <begin position="3"/>
        <end position="454"/>
    </location>
</feature>
<dbReference type="InterPro" id="IPR029510">
    <property type="entry name" value="Ald_DH_CS_GLU"/>
</dbReference>
<dbReference type="Gene3D" id="3.40.605.10">
    <property type="entry name" value="Aldehyde Dehydrogenase, Chain A, domain 1"/>
    <property type="match status" value="1"/>
</dbReference>
<evidence type="ECO:0000256" key="4">
    <source>
        <dbReference type="PROSITE-ProRule" id="PRU10007"/>
    </source>
</evidence>
<dbReference type="FunFam" id="3.40.309.10:FF:000009">
    <property type="entry name" value="Aldehyde dehydrogenase A"/>
    <property type="match status" value="1"/>
</dbReference>
<organism evidence="7 8">
    <name type="scientific">Sphaerisporangium siamense</name>
    <dbReference type="NCBI Taxonomy" id="795645"/>
    <lineage>
        <taxon>Bacteria</taxon>
        <taxon>Bacillati</taxon>
        <taxon>Actinomycetota</taxon>
        <taxon>Actinomycetes</taxon>
        <taxon>Streptosporangiales</taxon>
        <taxon>Streptosporangiaceae</taxon>
        <taxon>Sphaerisporangium</taxon>
    </lineage>
</organism>
<comment type="caution">
    <text evidence="7">The sequence shown here is derived from an EMBL/GenBank/DDBJ whole genome shotgun (WGS) entry which is preliminary data.</text>
</comment>
<comment type="similarity">
    <text evidence="1 5">Belongs to the aldehyde dehydrogenase family.</text>
</comment>
<proteinExistence type="inferred from homology"/>
<accession>A0A7W7DCX9</accession>
<dbReference type="GO" id="GO:0004029">
    <property type="term" value="F:aldehyde dehydrogenase (NAD+) activity"/>
    <property type="evidence" value="ECO:0007669"/>
    <property type="project" value="UniProtKB-EC"/>
</dbReference>
<dbReference type="SUPFAM" id="SSF53720">
    <property type="entry name" value="ALDH-like"/>
    <property type="match status" value="1"/>
</dbReference>
<evidence type="ECO:0000256" key="1">
    <source>
        <dbReference type="ARBA" id="ARBA00009986"/>
    </source>
</evidence>
<keyword evidence="3" id="KW-0520">NAD</keyword>
<reference evidence="7 8" key="1">
    <citation type="submission" date="2020-08" db="EMBL/GenBank/DDBJ databases">
        <title>Sequencing the genomes of 1000 actinobacteria strains.</title>
        <authorList>
            <person name="Klenk H.-P."/>
        </authorList>
    </citation>
    <scope>NUCLEOTIDE SEQUENCE [LARGE SCALE GENOMIC DNA]</scope>
    <source>
        <strain evidence="7 8">DSM 45784</strain>
    </source>
</reference>
<evidence type="ECO:0000259" key="6">
    <source>
        <dbReference type="Pfam" id="PF00171"/>
    </source>
</evidence>
<evidence type="ECO:0000256" key="5">
    <source>
        <dbReference type="RuleBase" id="RU003345"/>
    </source>
</evidence>
<dbReference type="InterPro" id="IPR016161">
    <property type="entry name" value="Ald_DH/histidinol_DH"/>
</dbReference>
<keyword evidence="2 5" id="KW-0560">Oxidoreductase</keyword>
<name>A0A7W7DCX9_9ACTN</name>
<dbReference type="EC" id="1.2.1.3" evidence="7"/>
<gene>
    <name evidence="7" type="ORF">BJ982_006079</name>
</gene>
<dbReference type="InterPro" id="IPR016162">
    <property type="entry name" value="Ald_DH_N"/>
</dbReference>
<dbReference type="PANTHER" id="PTHR42986">
    <property type="entry name" value="BENZALDEHYDE DEHYDROGENASE YFMT"/>
    <property type="match status" value="1"/>
</dbReference>
<dbReference type="Gene3D" id="3.40.309.10">
    <property type="entry name" value="Aldehyde Dehydrogenase, Chain A, domain 2"/>
    <property type="match status" value="1"/>
</dbReference>
<dbReference type="AlphaFoldDB" id="A0A7W7DCX9"/>
<dbReference type="RefSeq" id="WP_184885632.1">
    <property type="nucleotide sequence ID" value="NZ_BOOV01000019.1"/>
</dbReference>
<dbReference type="PANTHER" id="PTHR42986:SF1">
    <property type="entry name" value="BENZALDEHYDE DEHYDROGENASE YFMT"/>
    <property type="match status" value="1"/>
</dbReference>
<evidence type="ECO:0000313" key="8">
    <source>
        <dbReference type="Proteomes" id="UP000542210"/>
    </source>
</evidence>
<evidence type="ECO:0000256" key="2">
    <source>
        <dbReference type="ARBA" id="ARBA00023002"/>
    </source>
</evidence>
<evidence type="ECO:0000256" key="3">
    <source>
        <dbReference type="ARBA" id="ARBA00023027"/>
    </source>
</evidence>
<evidence type="ECO:0000313" key="7">
    <source>
        <dbReference type="EMBL" id="MBB4704535.1"/>
    </source>
</evidence>
<dbReference type="PROSITE" id="PS00687">
    <property type="entry name" value="ALDEHYDE_DEHYDR_GLU"/>
    <property type="match status" value="1"/>
</dbReference>
<dbReference type="InterPro" id="IPR016163">
    <property type="entry name" value="Ald_DH_C"/>
</dbReference>
<dbReference type="InterPro" id="IPR015590">
    <property type="entry name" value="Aldehyde_DH_dom"/>
</dbReference>
<keyword evidence="8" id="KW-1185">Reference proteome</keyword>
<dbReference type="Proteomes" id="UP000542210">
    <property type="component" value="Unassembled WGS sequence"/>
</dbReference>
<dbReference type="EMBL" id="JACHND010000001">
    <property type="protein sequence ID" value="MBB4704535.1"/>
    <property type="molecule type" value="Genomic_DNA"/>
</dbReference>
<feature type="active site" evidence="4">
    <location>
        <position position="230"/>
    </location>
</feature>
<protein>
    <submittedName>
        <fullName evidence="7">Aldehyde dehydrogenase (NAD+)</fullName>
        <ecNumber evidence="7">1.2.1.3</ecNumber>
    </submittedName>
</protein>
<sequence length="480" mass="49895">MTKKISVRNPRTGETDHIITAADAGEIADAARRLRDGQQEWAASPVEARVAVLRAFKEAVLRRRADIVALLEADTGRRWASEIEVDAVASGIDRACEFAEDTFAPAPPAATPDPEVTASADLVAYPLVAVISPWNFPFQLALIDAVPALLAGSAVLLKPSEMTPRFIPALRACVEDVPGLSGVLAVVEGDGATGAAMIDVADAVCFTGSVGTGRAIAAAAAARFIPAFLELGGKDPAVVTASADLGTAASAILWGSTINSGHSCMSLERVYVDRRVADAFVETLAAKAGRVRLAYPGIGDGEIGPIITAAQAGAIRAHLEDAVAKGARVVTGGTVEELGGGAYLRPTVLTGVDHTMRVMREETFGPIVPVMAYDGEDEAVALANDTDFGLSAAVFAGTAEEALAVAHRLEVGAVSVNDACLTGMVPAVEKNSFKLSGLGASRMGPPSVRRFLRRRALLVRGAAGPRPWYYDGSSSQTEER</sequence>